<dbReference type="OrthoDB" id="3995136at2759"/>
<organism evidence="5">
    <name type="scientific">Spathaspora passalidarum (strain NRRL Y-27907 / 11-Y1)</name>
    <dbReference type="NCBI Taxonomy" id="619300"/>
    <lineage>
        <taxon>Eukaryota</taxon>
        <taxon>Fungi</taxon>
        <taxon>Dikarya</taxon>
        <taxon>Ascomycota</taxon>
        <taxon>Saccharomycotina</taxon>
        <taxon>Pichiomycetes</taxon>
        <taxon>Debaryomycetaceae</taxon>
        <taxon>Spathaspora</taxon>
    </lineage>
</organism>
<feature type="region of interest" description="Disordered" evidence="2">
    <location>
        <begin position="1"/>
        <end position="33"/>
    </location>
</feature>
<evidence type="ECO:0000256" key="2">
    <source>
        <dbReference type="SAM" id="MobiDB-lite"/>
    </source>
</evidence>
<dbReference type="HOGENOM" id="CLU_472503_0_0_1"/>
<evidence type="ECO:0000313" key="5">
    <source>
        <dbReference type="Proteomes" id="UP000000709"/>
    </source>
</evidence>
<feature type="compositionally biased region" description="Polar residues" evidence="2">
    <location>
        <begin position="239"/>
        <end position="265"/>
    </location>
</feature>
<proteinExistence type="predicted"/>
<dbReference type="EMBL" id="GL996503">
    <property type="protein sequence ID" value="EGW31819.1"/>
    <property type="molecule type" value="Genomic_DNA"/>
</dbReference>
<feature type="compositionally biased region" description="Polar residues" evidence="2">
    <location>
        <begin position="211"/>
        <end position="220"/>
    </location>
</feature>
<dbReference type="Pfam" id="PF20994">
    <property type="entry name" value="CENPU"/>
    <property type="match status" value="1"/>
</dbReference>
<reference evidence="4 5" key="1">
    <citation type="journal article" date="2011" name="Proc. Natl. Acad. Sci. U.S.A.">
        <title>Comparative genomics of xylose-fermenting fungi for enhanced biofuel production.</title>
        <authorList>
            <person name="Wohlbach D.J."/>
            <person name="Kuo A."/>
            <person name="Sato T.K."/>
            <person name="Potts K.M."/>
            <person name="Salamov A.A."/>
            <person name="LaButti K.M."/>
            <person name="Sun H."/>
            <person name="Clum A."/>
            <person name="Pangilinan J.L."/>
            <person name="Lindquist E.A."/>
            <person name="Lucas S."/>
            <person name="Lapidus A."/>
            <person name="Jin M."/>
            <person name="Gunawan C."/>
            <person name="Balan V."/>
            <person name="Dale B.E."/>
            <person name="Jeffries T.W."/>
            <person name="Zinkel R."/>
            <person name="Barry K.W."/>
            <person name="Grigoriev I.V."/>
            <person name="Gasch A.P."/>
        </authorList>
    </citation>
    <scope>NUCLEOTIDE SEQUENCE [LARGE SCALE GENOMIC DNA]</scope>
    <source>
        <strain evidence="5">NRRL Y-27907 / 11-Y1</strain>
    </source>
</reference>
<evidence type="ECO:0000259" key="3">
    <source>
        <dbReference type="Pfam" id="PF20994"/>
    </source>
</evidence>
<feature type="region of interest" description="Disordered" evidence="2">
    <location>
        <begin position="48"/>
        <end position="316"/>
    </location>
</feature>
<accession>G3ARX0</accession>
<feature type="compositionally biased region" description="Basic and acidic residues" evidence="2">
    <location>
        <begin position="171"/>
        <end position="202"/>
    </location>
</feature>
<dbReference type="Proteomes" id="UP000000709">
    <property type="component" value="Unassembled WGS sequence"/>
</dbReference>
<protein>
    <recommendedName>
        <fullName evidence="3">Inner kinetochore subunit AME1 domain-containing protein</fullName>
    </recommendedName>
</protein>
<dbReference type="RefSeq" id="XP_007376597.1">
    <property type="nucleotide sequence ID" value="XM_007376535.1"/>
</dbReference>
<dbReference type="AlphaFoldDB" id="G3ARX0"/>
<gene>
    <name evidence="4" type="ORF">SPAPADRAFT_51792</name>
</gene>
<feature type="compositionally biased region" description="Basic and acidic residues" evidence="2">
    <location>
        <begin position="70"/>
        <end position="86"/>
    </location>
</feature>
<dbReference type="GeneID" id="18871594"/>
<keyword evidence="1" id="KW-0175">Coiled coil</keyword>
<evidence type="ECO:0000313" key="4">
    <source>
        <dbReference type="EMBL" id="EGW31819.1"/>
    </source>
</evidence>
<sequence>MEDRTLRREARVRGSGQRSIRSSVTLKINSPKGGRMLQQLQSAFVKPDDLNLPRTRRRSTLSNNTSLDLAEARIEIDHNRLDPSIEEHEEELEDEQEDDDYKVEDEDDEEEEEEAVSMRHFKPATGTKSSSLLKTLPIGGLLSKLSRSQERVTNDIEQARKKVNSRQKQFNVDKVKDDSRKKTRDAGSKRTRKRVEEEEHSAPKKRKQIISGRQATVQTRNLRRRSKSNNEYEEEPLIETSSQSLVPIGTMTSRSVRSQRTINPVSSNSETSESEDDTHDRNYSDTDASSPPAPTPTGKPVPLSQTKHSRTQKPLTVDFQRLEDSKRRLAPNKRFRVHTIDVLRHLFKLHEPRPTSEALDEDMLHSGFKRVAMLHLDKMRDLYAVVDDLSLEIANVQRKKNQYRQMILDLKKEHTNVGNEMNRLRIGARKTIEEAEEVNLIHSQLSTLKQAETDPGDSISCDSEVNLTLNRLSRVVNPEMGILPKLKCVSNKLTKMNEKL</sequence>
<keyword evidence="5" id="KW-1185">Reference proteome</keyword>
<feature type="compositionally biased region" description="Basic and acidic residues" evidence="2">
    <location>
        <begin position="1"/>
        <end position="12"/>
    </location>
</feature>
<dbReference type="InParanoid" id="G3ARX0"/>
<evidence type="ECO:0000256" key="1">
    <source>
        <dbReference type="SAM" id="Coils"/>
    </source>
</evidence>
<name>G3ARX0_SPAPN</name>
<feature type="compositionally biased region" description="Polar residues" evidence="2">
    <location>
        <begin position="16"/>
        <end position="28"/>
    </location>
</feature>
<dbReference type="InterPro" id="IPR048743">
    <property type="entry name" value="AME1"/>
</dbReference>
<feature type="compositionally biased region" description="Acidic residues" evidence="2">
    <location>
        <begin position="87"/>
        <end position="115"/>
    </location>
</feature>
<dbReference type="eggNOG" id="KOG4549">
    <property type="taxonomic scope" value="Eukaryota"/>
</dbReference>
<feature type="domain" description="Inner kinetochore subunit AME1" evidence="3">
    <location>
        <begin position="373"/>
        <end position="496"/>
    </location>
</feature>
<feature type="coiled-coil region" evidence="1">
    <location>
        <begin position="379"/>
        <end position="413"/>
    </location>
</feature>
<feature type="compositionally biased region" description="Basic and acidic residues" evidence="2">
    <location>
        <begin position="147"/>
        <end position="160"/>
    </location>
</feature>
<dbReference type="KEGG" id="spaa:SPAPADRAFT_51792"/>